<organism evidence="1 2">
    <name type="scientific">Segatella copri</name>
    <dbReference type="NCBI Taxonomy" id="165179"/>
    <lineage>
        <taxon>Bacteria</taxon>
        <taxon>Pseudomonadati</taxon>
        <taxon>Bacteroidota</taxon>
        <taxon>Bacteroidia</taxon>
        <taxon>Bacteroidales</taxon>
        <taxon>Prevotellaceae</taxon>
        <taxon>Segatella</taxon>
    </lineage>
</organism>
<sequence length="383" mass="44891">MYIEIKEDVIRDAIRKKELEINDSLDLLLLMALCAKQGKHIVSVPCLLTNTDLCKELTAMMGKGNFGALYRYNSYRYKYNTVIAQLSIKCVISYEPKADDEGGVIWVIPSKNSEFEPWVETYVLTENLADSTFFTYLAYYYTNNYILRGNAKNSDIAFNFYPLMGGGVTIDKVLQMEIKRKQHFCLTIADSDKKWNDDTTFGETAQNMMNSIETFNPFNCRLYVMNKVREIENLIPRKLVEQFGDKNGFWEIFKYDSSFFDMKIGLCLSELWHREVYKYWKEMLGDTSIFTEYNSIWQRCQNKKNYDQEIKGKEPIKKGFGKNLLSLTIGDINYVKEKKKYNPKMIDSLYSITPHELTPAQQEEWKNIGQLMFSWTCCLKCRI</sequence>
<reference evidence="1 2" key="1">
    <citation type="submission" date="2019-09" db="EMBL/GenBank/DDBJ databases">
        <title>Distinct polysaccharide growth profiles of human intestinal Prevotella copri isolates.</title>
        <authorList>
            <person name="Fehlner-Peach H."/>
            <person name="Magnabosco C."/>
            <person name="Raghavan V."/>
            <person name="Scher J.U."/>
            <person name="Tett A."/>
            <person name="Cox L.M."/>
            <person name="Gottsegen C."/>
            <person name="Watters A."/>
            <person name="Wiltshire- Gordon J.D."/>
            <person name="Segata N."/>
            <person name="Bonneau R."/>
            <person name="Littman D.R."/>
        </authorList>
    </citation>
    <scope>NUCLEOTIDE SEQUENCE [LARGE SCALE GENOMIC DNA]</scope>
    <source>
        <strain evidence="2">iA622</strain>
    </source>
</reference>
<dbReference type="OrthoDB" id="1072377at2"/>
<evidence type="ECO:0000313" key="2">
    <source>
        <dbReference type="Proteomes" id="UP000480425"/>
    </source>
</evidence>
<protein>
    <submittedName>
        <fullName evidence="1">Uncharacterized protein</fullName>
    </submittedName>
</protein>
<proteinExistence type="predicted"/>
<dbReference type="AlphaFoldDB" id="A0A6G1TYU2"/>
<dbReference type="EMBL" id="VZCB01000027">
    <property type="protein sequence ID" value="MQN79960.1"/>
    <property type="molecule type" value="Genomic_DNA"/>
</dbReference>
<dbReference type="Proteomes" id="UP000480425">
    <property type="component" value="Unassembled WGS sequence"/>
</dbReference>
<accession>A0A6G1TYU2</accession>
<evidence type="ECO:0000313" key="1">
    <source>
        <dbReference type="EMBL" id="MQN79960.1"/>
    </source>
</evidence>
<comment type="caution">
    <text evidence="1">The sequence shown here is derived from an EMBL/GenBank/DDBJ whole genome shotgun (WGS) entry which is preliminary data.</text>
</comment>
<name>A0A6G1TYU2_9BACT</name>
<gene>
    <name evidence="1" type="ORF">F7D73_03075</name>
</gene>
<dbReference type="RefSeq" id="WP_153122240.1">
    <property type="nucleotide sequence ID" value="NZ_VZCB01000027.1"/>
</dbReference>